<dbReference type="SUPFAM" id="SSF56672">
    <property type="entry name" value="DNA/RNA polymerases"/>
    <property type="match status" value="1"/>
</dbReference>
<dbReference type="Proteomes" id="UP000008281">
    <property type="component" value="Unassembled WGS sequence"/>
</dbReference>
<dbReference type="STRING" id="31234.E3NKZ8"/>
<dbReference type="InParanoid" id="E3NKZ8"/>
<name>E3NKZ8_CAERE</name>
<protein>
    <recommendedName>
        <fullName evidence="1">Reverse transcriptase domain-containing protein</fullName>
    </recommendedName>
</protein>
<reference evidence="2" key="1">
    <citation type="submission" date="2007-07" db="EMBL/GenBank/DDBJ databases">
        <title>PCAP assembly of the Caenorhabditis remanei genome.</title>
        <authorList>
            <consortium name="The Caenorhabditis remanei Sequencing Consortium"/>
            <person name="Wilson R.K."/>
        </authorList>
    </citation>
    <scope>NUCLEOTIDE SEQUENCE [LARGE SCALE GENOMIC DNA]</scope>
    <source>
        <strain evidence="2">PB4641</strain>
    </source>
</reference>
<proteinExistence type="predicted"/>
<dbReference type="InterPro" id="IPR036691">
    <property type="entry name" value="Endo/exonu/phosph_ase_sf"/>
</dbReference>
<accession>E3NKZ8</accession>
<dbReference type="OrthoDB" id="7763606at2759"/>
<sequence>MFLTPPTIFICVGSLTLSSWLSRPLFLRSGWTFSQDRLELDHYKLVVVDFVLVIGESSSSVGSPILNLSWVTISSSCWLCVVIGESLRSVGYAFFEARQYSIWFFRKRYIFRSWVTISSCWLCVVIGESLRSVGYAFFEARQYSIWFFRKRYIFRSWVTISSSCWLCVVIGESLRSVGYAFFEARQYSIWFFRKRYIFRSWVTISSSCWLCVVIGESLRSVGYAFFEARQYSIWFFRKRYIFRSWVTISSSCWLCVVIGESLRSVGYAFFEARQYSIWFFRKRYIFRLDHYKLVVVDFVLVIGESSSSVGSPILNLVHSKTIHFQSWVTIIFIGPHSMENRNDSGERLATFCEVNRVFHMNSQFIKPTHRRWTYISPDKQHRHELDHILANGKYITDVSVVPSFTNGSDHRMLRANVHINAKQAKFEQVKRRKPPRRVLDPTAALLATENLDSCEDQDIDKEYDTLVHVLKKAQDAAVTIPTNHSRNRLKDSTRLLLSKRRFTDRSDPNFKTLSKECRQAVKRDHENFAKDRLLNAANQRKSLRKVARDINEYQSYIPCLLSGETGEKLTSREKMEIEVRRFYSNLFTTKQSKATTIIPQQTKALPPFLPEEIQHSLNSFQNGKAAGEDKLSADFLKSCHSSVHKLLANKFSRYLQEGKVPTKWKSSKTTLIFKKGDKENLENYRPICLLPVLYKVFTKCILNRIRKSLEEAQPVEQAGFRRSFSTIDHIHSVQRLLEVGREYQIPITMVFIDFKKAFDTIEPTALWESLKTQGIDSGYIKLLKECYNDCSTTITPAFPTKVVEHFLGKAT</sequence>
<dbReference type="CDD" id="cd01650">
    <property type="entry name" value="RT_nLTR_like"/>
    <property type="match status" value="1"/>
</dbReference>
<gene>
    <name evidence="2" type="ORF">CRE_02700</name>
</gene>
<dbReference type="AlphaFoldDB" id="E3NKZ8"/>
<dbReference type="InterPro" id="IPR000477">
    <property type="entry name" value="RT_dom"/>
</dbReference>
<dbReference type="HOGENOM" id="CLU_347904_0_0_1"/>
<dbReference type="PANTHER" id="PTHR19446">
    <property type="entry name" value="REVERSE TRANSCRIPTASES"/>
    <property type="match status" value="1"/>
</dbReference>
<organism evidence="3">
    <name type="scientific">Caenorhabditis remanei</name>
    <name type="common">Caenorhabditis vulgaris</name>
    <dbReference type="NCBI Taxonomy" id="31234"/>
    <lineage>
        <taxon>Eukaryota</taxon>
        <taxon>Metazoa</taxon>
        <taxon>Ecdysozoa</taxon>
        <taxon>Nematoda</taxon>
        <taxon>Chromadorea</taxon>
        <taxon>Rhabditida</taxon>
        <taxon>Rhabditina</taxon>
        <taxon>Rhabditomorpha</taxon>
        <taxon>Rhabditoidea</taxon>
        <taxon>Rhabditidae</taxon>
        <taxon>Peloderinae</taxon>
        <taxon>Caenorhabditis</taxon>
    </lineage>
</organism>
<dbReference type="Gene3D" id="3.60.10.10">
    <property type="entry name" value="Endonuclease/exonuclease/phosphatase"/>
    <property type="match status" value="1"/>
</dbReference>
<evidence type="ECO:0000313" key="3">
    <source>
        <dbReference type="Proteomes" id="UP000008281"/>
    </source>
</evidence>
<evidence type="ECO:0000259" key="1">
    <source>
        <dbReference type="Pfam" id="PF00078"/>
    </source>
</evidence>
<keyword evidence="3" id="KW-1185">Reference proteome</keyword>
<dbReference type="Pfam" id="PF00078">
    <property type="entry name" value="RVT_1"/>
    <property type="match status" value="1"/>
</dbReference>
<dbReference type="EMBL" id="DS268848">
    <property type="protein sequence ID" value="EFP03772.1"/>
    <property type="molecule type" value="Genomic_DNA"/>
</dbReference>
<dbReference type="InterPro" id="IPR043502">
    <property type="entry name" value="DNA/RNA_pol_sf"/>
</dbReference>
<feature type="domain" description="Reverse transcriptase" evidence="1">
    <location>
        <begin position="677"/>
        <end position="787"/>
    </location>
</feature>
<dbReference type="eggNOG" id="KOG1075">
    <property type="taxonomic scope" value="Eukaryota"/>
</dbReference>
<evidence type="ECO:0000313" key="2">
    <source>
        <dbReference type="EMBL" id="EFP03772.1"/>
    </source>
</evidence>